<dbReference type="SUPFAM" id="SSF53448">
    <property type="entry name" value="Nucleotide-diphospho-sugar transferases"/>
    <property type="match status" value="1"/>
</dbReference>
<gene>
    <name evidence="2" type="ORF">MES5069_780007</name>
</gene>
<dbReference type="EC" id="2.4.1.370" evidence="2"/>
<evidence type="ECO:0000256" key="1">
    <source>
        <dbReference type="ARBA" id="ARBA00022679"/>
    </source>
</evidence>
<dbReference type="PANTHER" id="PTHR32385:SF23">
    <property type="entry name" value="NUCLEOTIDE-DIPHOSPHO-SUGAR TRANSFERASE"/>
    <property type="match status" value="1"/>
</dbReference>
<accession>A0ABM9EIS3</accession>
<dbReference type="PANTHER" id="PTHR32385">
    <property type="entry name" value="MANNOSYL PHOSPHORYLINOSITOL CERAMIDE SYNTHASE"/>
    <property type="match status" value="1"/>
</dbReference>
<dbReference type="Proteomes" id="UP001153050">
    <property type="component" value="Unassembled WGS sequence"/>
</dbReference>
<dbReference type="InterPro" id="IPR051706">
    <property type="entry name" value="Glycosyltransferase_domain"/>
</dbReference>
<organism evidence="2 3">
    <name type="scientific">Mesorhizobium escarrei</name>
    <dbReference type="NCBI Taxonomy" id="666018"/>
    <lineage>
        <taxon>Bacteria</taxon>
        <taxon>Pseudomonadati</taxon>
        <taxon>Pseudomonadota</taxon>
        <taxon>Alphaproteobacteria</taxon>
        <taxon>Hyphomicrobiales</taxon>
        <taxon>Phyllobacteriaceae</taxon>
        <taxon>Mesorhizobium</taxon>
    </lineage>
</organism>
<comment type="caution">
    <text evidence="2">The sequence shown here is derived from an EMBL/GenBank/DDBJ whole genome shotgun (WGS) entry which is preliminary data.</text>
</comment>
<sequence>MSGPQFRTVLAVHPHWKGSLKLSSVDDQIEHEGGGRGIYSLSNGKLLVNWNEYGQEIFVEVGGIFVNETLLRNAYQKLTQDGEIPSTIFQTWKSKISFPDNFKMWRDTFAQLNPSFEMVLWDDDDNREFIKSEFPWFYEFYMRYPGEIYRADVVRYFFLYRYGGIYADLDVECLRSLDGLRREGDVMLGQMGTDPDHSIPNAIMASKPKEEFWLLVIWIMLQIKDIQRSPEYVTGPVILKSAVDLYQAKNTILSKTAISTMEAKLPSNLKPQPRRTNISILPANRLYPLDWTNPVHQIIRSRVLSGNYLSTNEKNELFPDAWMTTYWSHSW</sequence>
<keyword evidence="3" id="KW-1185">Reference proteome</keyword>
<dbReference type="GO" id="GO:0103064">
    <property type="term" value="F:inositol phosphorylceramide mannosyltransferase activity"/>
    <property type="evidence" value="ECO:0007669"/>
    <property type="project" value="UniProtKB-EC"/>
</dbReference>
<evidence type="ECO:0000313" key="3">
    <source>
        <dbReference type="Proteomes" id="UP001153050"/>
    </source>
</evidence>
<name>A0ABM9EIS3_9HYPH</name>
<dbReference type="Gene3D" id="3.90.550.20">
    <property type="match status" value="1"/>
</dbReference>
<dbReference type="InterPro" id="IPR029044">
    <property type="entry name" value="Nucleotide-diphossugar_trans"/>
</dbReference>
<keyword evidence="2" id="KW-0328">Glycosyltransferase</keyword>
<protein>
    <submittedName>
        <fullName evidence="2">Inositol phosphorylceramide mannosyltransferase</fullName>
        <ecNumber evidence="2">2.4.1.370</ecNumber>
    </submittedName>
</protein>
<dbReference type="Pfam" id="PF04488">
    <property type="entry name" value="Gly_transf_sug"/>
    <property type="match status" value="1"/>
</dbReference>
<reference evidence="2 3" key="1">
    <citation type="submission" date="2022-03" db="EMBL/GenBank/DDBJ databases">
        <authorList>
            <person name="Brunel B."/>
        </authorList>
    </citation>
    <scope>NUCLEOTIDE SEQUENCE [LARGE SCALE GENOMIC DNA]</scope>
    <source>
        <strain evidence="2">STM5069sample</strain>
    </source>
</reference>
<proteinExistence type="predicted"/>
<keyword evidence="1 2" id="KW-0808">Transferase</keyword>
<dbReference type="EMBL" id="CAKXZT010000177">
    <property type="protein sequence ID" value="CAH2409272.1"/>
    <property type="molecule type" value="Genomic_DNA"/>
</dbReference>
<evidence type="ECO:0000313" key="2">
    <source>
        <dbReference type="EMBL" id="CAH2409272.1"/>
    </source>
</evidence>
<dbReference type="InterPro" id="IPR007577">
    <property type="entry name" value="GlycoTrfase_DXD_sugar-bd_CS"/>
</dbReference>